<dbReference type="Proteomes" id="UP000220341">
    <property type="component" value="Unassembled WGS sequence"/>
</dbReference>
<evidence type="ECO:0000313" key="2">
    <source>
        <dbReference type="Proteomes" id="UP000220341"/>
    </source>
</evidence>
<dbReference type="AlphaFoldDB" id="A0AAE5P5G1"/>
<name>A0AAE5P5G1_PRIMG</name>
<sequence length="60" mass="7308">MPISNNIKYNEQTTQDTIRCQIHLFRHSPEELSYSHKVVFSVFKVYKIYNYSLHNHHSRK</sequence>
<gene>
    <name evidence="1" type="ORF">CN497_21360</name>
</gene>
<reference evidence="1 2" key="1">
    <citation type="submission" date="2017-09" db="EMBL/GenBank/DDBJ databases">
        <title>Large-scale bioinformatics analysis of Bacillus genomes uncovers conserved roles of natural products in bacterial physiology.</title>
        <authorList>
            <consortium name="Agbiome Team Llc"/>
            <person name="Bleich R.M."/>
            <person name="Kirk G.J."/>
            <person name="Santa Maria K.C."/>
            <person name="Allen S.E."/>
            <person name="Farag S."/>
            <person name="Shank E.A."/>
            <person name="Bowers A."/>
        </authorList>
    </citation>
    <scope>NUCLEOTIDE SEQUENCE [LARGE SCALE GENOMIC DNA]</scope>
    <source>
        <strain evidence="1 2">AFS003013</strain>
    </source>
</reference>
<evidence type="ECO:0000313" key="1">
    <source>
        <dbReference type="EMBL" id="PES33700.1"/>
    </source>
</evidence>
<protein>
    <submittedName>
        <fullName evidence="1">Uncharacterized protein</fullName>
    </submittedName>
</protein>
<comment type="caution">
    <text evidence="1">The sequence shown here is derived from an EMBL/GenBank/DDBJ whole genome shotgun (WGS) entry which is preliminary data.</text>
</comment>
<organism evidence="1 2">
    <name type="scientific">Priestia megaterium</name>
    <name type="common">Bacillus megaterium</name>
    <dbReference type="NCBI Taxonomy" id="1404"/>
    <lineage>
        <taxon>Bacteria</taxon>
        <taxon>Bacillati</taxon>
        <taxon>Bacillota</taxon>
        <taxon>Bacilli</taxon>
        <taxon>Bacillales</taxon>
        <taxon>Bacillaceae</taxon>
        <taxon>Priestia</taxon>
    </lineage>
</organism>
<dbReference type="EMBL" id="NTYW01000034">
    <property type="protein sequence ID" value="PES33700.1"/>
    <property type="molecule type" value="Genomic_DNA"/>
</dbReference>
<accession>A0AAE5P5G1</accession>
<proteinExistence type="predicted"/>